<evidence type="ECO:0000313" key="5">
    <source>
        <dbReference type="Proteomes" id="UP000712045"/>
    </source>
</evidence>
<dbReference type="PANTHER" id="PTHR30388:SF4">
    <property type="entry name" value="MOLYBDENUM COFACTOR INSERTION CHAPERONE PAOD"/>
    <property type="match status" value="1"/>
</dbReference>
<proteinExistence type="predicted"/>
<feature type="domain" description="XdhC Rossmann" evidence="3">
    <location>
        <begin position="215"/>
        <end position="357"/>
    </location>
</feature>
<dbReference type="Pfam" id="PF02625">
    <property type="entry name" value="XdhC_CoxI"/>
    <property type="match status" value="1"/>
</dbReference>
<dbReference type="PANTHER" id="PTHR30388">
    <property type="entry name" value="ALDEHYDE OXIDOREDUCTASE MOLYBDENUM COFACTOR ASSEMBLY PROTEIN"/>
    <property type="match status" value="1"/>
</dbReference>
<dbReference type="Gene3D" id="3.40.50.720">
    <property type="entry name" value="NAD(P)-binding Rossmann-like Domain"/>
    <property type="match status" value="1"/>
</dbReference>
<dbReference type="RefSeq" id="WP_205082377.1">
    <property type="nucleotide sequence ID" value="NZ_JAFEUF010000035.1"/>
</dbReference>
<name>A0ABS2HXE9_9ACTN</name>
<comment type="caution">
    <text evidence="4">The sequence shown here is derived from an EMBL/GenBank/DDBJ whole genome shotgun (WGS) entry which is preliminary data.</text>
</comment>
<dbReference type="InterPro" id="IPR003777">
    <property type="entry name" value="XdhC_CoxI"/>
</dbReference>
<gene>
    <name evidence="4" type="ORF">JS521_10090</name>
</gene>
<evidence type="ECO:0000313" key="4">
    <source>
        <dbReference type="EMBL" id="MBM7054202.1"/>
    </source>
</evidence>
<dbReference type="InterPro" id="IPR027051">
    <property type="entry name" value="XdhC_Rossmann_dom"/>
</dbReference>
<accession>A0ABS2HXE9</accession>
<feature type="domain" description="XdhC- CoxI" evidence="2">
    <location>
        <begin position="13"/>
        <end position="78"/>
    </location>
</feature>
<dbReference type="EMBL" id="JAFEUF010000035">
    <property type="protein sequence ID" value="MBM7054202.1"/>
    <property type="molecule type" value="Genomic_DNA"/>
</dbReference>
<evidence type="ECO:0000256" key="1">
    <source>
        <dbReference type="SAM" id="MobiDB-lite"/>
    </source>
</evidence>
<sequence length="386" mass="39682">MRDILPDLRARCADGVPLALATVVAVHGSAPRDPGAVMAVDAAGTVVGSVSGGCVEGDLYEVAREVLAGAGPRVVSYGISDDEAFGVGLTCGGTIEVLVRAYATAAERADLAAVLDLIAADLPVAEATVLSGAAETGARLVVRPSDAGAATGTLGSEGLATGTLGSEGLDAAVTADARGLLAQGHSAIQWYGAQGQRRMQEVAVFVRTYAPPARMLVFGAIDHAAATARIGSFLGYRVTVCDARPAFATRERFPTADEVVRAWPHTYLASTEVDARTVICVLTHDPKFDVPLLLAALRTPAAYIGVMGSRRTHHDRLARLREAGADEAALTRLASPIGLDLGARTPEETALSIAAEVIQHRWGGTGRPPGELTGAIHHPGGPAGAR</sequence>
<keyword evidence="5" id="KW-1185">Reference proteome</keyword>
<dbReference type="Proteomes" id="UP000712045">
    <property type="component" value="Unassembled WGS sequence"/>
</dbReference>
<feature type="region of interest" description="Disordered" evidence="1">
    <location>
        <begin position="367"/>
        <end position="386"/>
    </location>
</feature>
<evidence type="ECO:0000259" key="3">
    <source>
        <dbReference type="Pfam" id="PF13478"/>
    </source>
</evidence>
<evidence type="ECO:0000259" key="2">
    <source>
        <dbReference type="Pfam" id="PF02625"/>
    </source>
</evidence>
<organism evidence="4 5">
    <name type="scientific">Streptomyces durocortorensis</name>
    <dbReference type="NCBI Taxonomy" id="2811104"/>
    <lineage>
        <taxon>Bacteria</taxon>
        <taxon>Bacillati</taxon>
        <taxon>Actinomycetota</taxon>
        <taxon>Actinomycetes</taxon>
        <taxon>Kitasatosporales</taxon>
        <taxon>Streptomycetaceae</taxon>
        <taxon>Streptomyces</taxon>
    </lineage>
</organism>
<dbReference type="Pfam" id="PF13478">
    <property type="entry name" value="XdhC_C"/>
    <property type="match status" value="1"/>
</dbReference>
<protein>
    <submittedName>
        <fullName evidence="4">XdhC family protein</fullName>
    </submittedName>
</protein>
<reference evidence="4 5" key="1">
    <citation type="submission" date="2021-02" db="EMBL/GenBank/DDBJ databases">
        <title>Genome Streptomyces sp. RHZ10.</title>
        <authorList>
            <person name="Besaury L."/>
        </authorList>
    </citation>
    <scope>NUCLEOTIDE SEQUENCE [LARGE SCALE GENOMIC DNA]</scope>
    <source>
        <strain evidence="4 5">RHZ10</strain>
    </source>
</reference>
<dbReference type="InterPro" id="IPR052698">
    <property type="entry name" value="MoCofactor_Util/Proc"/>
</dbReference>